<dbReference type="InterPro" id="IPR014284">
    <property type="entry name" value="RNA_pol_sigma-70_dom"/>
</dbReference>
<evidence type="ECO:0000313" key="8">
    <source>
        <dbReference type="EMBL" id="ATW25382.1"/>
    </source>
</evidence>
<keyword evidence="2" id="KW-0805">Transcription regulation</keyword>
<dbReference type="AlphaFoldDB" id="A0A3G1KSB0"/>
<dbReference type="PANTHER" id="PTHR43133:SF8">
    <property type="entry name" value="RNA POLYMERASE SIGMA FACTOR HI_1459-RELATED"/>
    <property type="match status" value="1"/>
</dbReference>
<dbReference type="InterPro" id="IPR039425">
    <property type="entry name" value="RNA_pol_sigma-70-like"/>
</dbReference>
<proteinExistence type="inferred from homology"/>
<dbReference type="Gene3D" id="1.10.10.10">
    <property type="entry name" value="Winged helix-like DNA-binding domain superfamily/Winged helix DNA-binding domain"/>
    <property type="match status" value="1"/>
</dbReference>
<dbReference type="InterPro" id="IPR007627">
    <property type="entry name" value="RNA_pol_sigma70_r2"/>
</dbReference>
<keyword evidence="4" id="KW-0238">DNA-binding</keyword>
<evidence type="ECO:0000259" key="7">
    <source>
        <dbReference type="Pfam" id="PF08281"/>
    </source>
</evidence>
<evidence type="ECO:0000259" key="6">
    <source>
        <dbReference type="Pfam" id="PF04542"/>
    </source>
</evidence>
<dbReference type="Pfam" id="PF04542">
    <property type="entry name" value="Sigma70_r2"/>
    <property type="match status" value="1"/>
</dbReference>
<dbReference type="CDD" id="cd06171">
    <property type="entry name" value="Sigma70_r4"/>
    <property type="match status" value="1"/>
</dbReference>
<dbReference type="InterPro" id="IPR013325">
    <property type="entry name" value="RNA_pol_sigma_r2"/>
</dbReference>
<feature type="domain" description="RNA polymerase sigma-70 region 2" evidence="6">
    <location>
        <begin position="7"/>
        <end position="73"/>
    </location>
</feature>
<organism evidence="8 9">
    <name type="scientific">Formimonas warabiya</name>
    <dbReference type="NCBI Taxonomy" id="1761012"/>
    <lineage>
        <taxon>Bacteria</taxon>
        <taxon>Bacillati</taxon>
        <taxon>Bacillota</taxon>
        <taxon>Clostridia</taxon>
        <taxon>Eubacteriales</taxon>
        <taxon>Peptococcaceae</taxon>
        <taxon>Candidatus Formimonas</taxon>
    </lineage>
</organism>
<evidence type="ECO:0000256" key="1">
    <source>
        <dbReference type="ARBA" id="ARBA00010641"/>
    </source>
</evidence>
<feature type="domain" description="RNA polymerase sigma factor 70 region 4 type 2" evidence="7">
    <location>
        <begin position="107"/>
        <end position="160"/>
    </location>
</feature>
<dbReference type="NCBIfam" id="TIGR02937">
    <property type="entry name" value="sigma70-ECF"/>
    <property type="match status" value="1"/>
</dbReference>
<dbReference type="RefSeq" id="WP_214659290.1">
    <property type="nucleotide sequence ID" value="NZ_CP017634.1"/>
</dbReference>
<comment type="similarity">
    <text evidence="1">Belongs to the sigma-70 factor family. ECF subfamily.</text>
</comment>
<evidence type="ECO:0000256" key="2">
    <source>
        <dbReference type="ARBA" id="ARBA00023015"/>
    </source>
</evidence>
<dbReference type="InterPro" id="IPR013324">
    <property type="entry name" value="RNA_pol_sigma_r3/r4-like"/>
</dbReference>
<keyword evidence="9" id="KW-1185">Reference proteome</keyword>
<keyword evidence="5" id="KW-0804">Transcription</keyword>
<dbReference type="Gene3D" id="1.10.1740.10">
    <property type="match status" value="1"/>
</dbReference>
<name>A0A3G1KSB0_FORW1</name>
<dbReference type="InterPro" id="IPR013249">
    <property type="entry name" value="RNA_pol_sigma70_r4_t2"/>
</dbReference>
<evidence type="ECO:0008006" key="10">
    <source>
        <dbReference type="Google" id="ProtNLM"/>
    </source>
</evidence>
<dbReference type="KEGG" id="fwa:DCMF_11920"/>
<dbReference type="EMBL" id="CP017634">
    <property type="protein sequence ID" value="ATW25382.1"/>
    <property type="molecule type" value="Genomic_DNA"/>
</dbReference>
<dbReference type="InterPro" id="IPR036388">
    <property type="entry name" value="WH-like_DNA-bd_sf"/>
</dbReference>
<dbReference type="SUPFAM" id="SSF88659">
    <property type="entry name" value="Sigma3 and sigma4 domains of RNA polymerase sigma factors"/>
    <property type="match status" value="1"/>
</dbReference>
<sequence length="172" mass="20792">MDRIKKLYELHKEAIFRYFLRMSGNWEEAGELTQEVFYQACLSIFRFRNESSLKTWLFSIARNVYLKSLRDKHKHNTLPWEEGVPWCDRMTREADTLGESFIIKEQRQRIQEALARLPENTRTILILKEYEQLTYEEIAEVFGQTVNWARVTFFRAKRQLGQVYRELEGDDR</sequence>
<evidence type="ECO:0000313" key="9">
    <source>
        <dbReference type="Proteomes" id="UP000323521"/>
    </source>
</evidence>
<dbReference type="Proteomes" id="UP000323521">
    <property type="component" value="Chromosome"/>
</dbReference>
<accession>A0A3G1KSB0</accession>
<dbReference type="GO" id="GO:0016987">
    <property type="term" value="F:sigma factor activity"/>
    <property type="evidence" value="ECO:0007669"/>
    <property type="project" value="UniProtKB-KW"/>
</dbReference>
<keyword evidence="3" id="KW-0731">Sigma factor</keyword>
<dbReference type="Pfam" id="PF08281">
    <property type="entry name" value="Sigma70_r4_2"/>
    <property type="match status" value="1"/>
</dbReference>
<dbReference type="GO" id="GO:0006352">
    <property type="term" value="P:DNA-templated transcription initiation"/>
    <property type="evidence" value="ECO:0007669"/>
    <property type="project" value="InterPro"/>
</dbReference>
<dbReference type="GO" id="GO:0003677">
    <property type="term" value="F:DNA binding"/>
    <property type="evidence" value="ECO:0007669"/>
    <property type="project" value="UniProtKB-KW"/>
</dbReference>
<evidence type="ECO:0000256" key="4">
    <source>
        <dbReference type="ARBA" id="ARBA00023125"/>
    </source>
</evidence>
<dbReference type="PANTHER" id="PTHR43133">
    <property type="entry name" value="RNA POLYMERASE ECF-TYPE SIGMA FACTO"/>
    <property type="match status" value="1"/>
</dbReference>
<evidence type="ECO:0000256" key="5">
    <source>
        <dbReference type="ARBA" id="ARBA00023163"/>
    </source>
</evidence>
<dbReference type="SUPFAM" id="SSF88946">
    <property type="entry name" value="Sigma2 domain of RNA polymerase sigma factors"/>
    <property type="match status" value="1"/>
</dbReference>
<protein>
    <recommendedName>
        <fullName evidence="10">RNA polymerase sigma factor</fullName>
    </recommendedName>
</protein>
<reference evidence="8 9" key="1">
    <citation type="submission" date="2016-10" db="EMBL/GenBank/DDBJ databases">
        <title>Complete Genome Sequence of Peptococcaceae strain DCMF.</title>
        <authorList>
            <person name="Edwards R.J."/>
            <person name="Holland S.I."/>
            <person name="Deshpande N.P."/>
            <person name="Wong Y.K."/>
            <person name="Ertan H."/>
            <person name="Manefield M."/>
            <person name="Russell T.L."/>
            <person name="Lee M.J."/>
        </authorList>
    </citation>
    <scope>NUCLEOTIDE SEQUENCE [LARGE SCALE GENOMIC DNA]</scope>
    <source>
        <strain evidence="8 9">DCMF</strain>
    </source>
</reference>
<gene>
    <name evidence="8" type="ORF">DCMF_11920</name>
</gene>
<evidence type="ECO:0000256" key="3">
    <source>
        <dbReference type="ARBA" id="ARBA00023082"/>
    </source>
</evidence>